<dbReference type="Gene3D" id="3.40.1390.30">
    <property type="entry name" value="NIF3 (NGG1p interacting factor 3)-like"/>
    <property type="match status" value="1"/>
</dbReference>
<dbReference type="Pfam" id="PF01784">
    <property type="entry name" value="DUF34_NIF3"/>
    <property type="match status" value="1"/>
</dbReference>
<dbReference type="PANTHER" id="PTHR13799:SF14">
    <property type="entry name" value="GTP CYCLOHYDROLASE 1 TYPE 2 HOMOLOG"/>
    <property type="match status" value="1"/>
</dbReference>
<evidence type="ECO:0000313" key="6">
    <source>
        <dbReference type="Proteomes" id="UP001455384"/>
    </source>
</evidence>
<evidence type="ECO:0000256" key="2">
    <source>
        <dbReference type="ARBA" id="ARBA00022112"/>
    </source>
</evidence>
<comment type="similarity">
    <text evidence="1 4">Belongs to the GTP cyclohydrolase I type 2/NIF3 family.</text>
</comment>
<proteinExistence type="inferred from homology"/>
<protein>
    <recommendedName>
        <fullName evidence="2 4">GTP cyclohydrolase 1 type 2 homolog</fullName>
    </recommendedName>
</protein>
<dbReference type="Gene3D" id="3.30.70.120">
    <property type="match status" value="1"/>
</dbReference>
<dbReference type="Proteomes" id="UP001455384">
    <property type="component" value="Chromosome"/>
</dbReference>
<dbReference type="SUPFAM" id="SSF102705">
    <property type="entry name" value="NIF3 (NGG1p interacting factor 3)-like"/>
    <property type="match status" value="1"/>
</dbReference>
<organism evidence="5 6">
    <name type="scientific">Salinicoccus bachuensis</name>
    <dbReference type="NCBI Taxonomy" id="3136731"/>
    <lineage>
        <taxon>Bacteria</taxon>
        <taxon>Bacillati</taxon>
        <taxon>Bacillota</taxon>
        <taxon>Bacilli</taxon>
        <taxon>Bacillales</taxon>
        <taxon>Staphylococcaceae</taxon>
        <taxon>Salinicoccus</taxon>
    </lineage>
</organism>
<dbReference type="InterPro" id="IPR017221">
    <property type="entry name" value="DUF34/NIF3_bac"/>
</dbReference>
<dbReference type="EMBL" id="CP138333">
    <property type="protein sequence ID" value="WZX30830.1"/>
    <property type="molecule type" value="Genomic_DNA"/>
</dbReference>
<gene>
    <name evidence="5" type="ORF">RQP18_06445</name>
</gene>
<reference evidence="6" key="1">
    <citation type="submission" date="2023-10" db="EMBL/GenBank/DDBJ databases">
        <title>Genome analysis and identification of Salinococcus sp. Bachu38 nov., a PGPR from the rhizosphere of Tamarix.</title>
        <authorList>
            <person name="Liang Z."/>
            <person name="Zhang X."/>
            <person name="Jia J."/>
            <person name="Chen X."/>
            <person name="Wang Y."/>
            <person name="Wang Q."/>
            <person name="Wang R."/>
        </authorList>
    </citation>
    <scope>NUCLEOTIDE SEQUENCE [LARGE SCALE GENOMIC DNA]</scope>
    <source>
        <strain evidence="6">Bachu38</strain>
    </source>
</reference>
<dbReference type="InterPro" id="IPR002678">
    <property type="entry name" value="DUF34/NIF3"/>
</dbReference>
<sequence>MKIKELMGILDGIAPFKDSEKWDNTGLLVGDMEDDAKGILTTLDCSHETVEEAVEKGTNVIIAHHPLIFPKVSNVTETGVGGIIRQLIRNDINLIAMHTNLDHQPHGVSHMIAEVLGYDHTEILIKHEYFYKKLRINVPEEDVDQLKQDLSDAGVGNQGDYSECFFEYPVKGQFRPNDEANPHIGTQGELEHVDEYIVEAIFEAAHEQQVIDALIEAHPYEEPAYDVLTLKKPSDKGLGVKFDYEGSIESLVGLIRERTGHGIVNVVNANSGSINKVGIIGGSGMSYIDEAFSQGVDVLITGDVKYHEAYDAKLAGRNIIDVGHYMEVFMAEGLKHLVEAHVELDVHATGVSTNPFG</sequence>
<keyword evidence="3 4" id="KW-0479">Metal-binding</keyword>
<dbReference type="RefSeq" id="WP_342389340.1">
    <property type="nucleotide sequence ID" value="NZ_CP138333.2"/>
</dbReference>
<dbReference type="PANTHER" id="PTHR13799">
    <property type="entry name" value="NGG1 INTERACTING FACTOR 3"/>
    <property type="match status" value="1"/>
</dbReference>
<evidence type="ECO:0000313" key="5">
    <source>
        <dbReference type="EMBL" id="WZX30830.1"/>
    </source>
</evidence>
<dbReference type="PIRSF" id="PIRSF037489">
    <property type="entry name" value="UCP037489_NIF3_YqfO"/>
    <property type="match status" value="1"/>
</dbReference>
<evidence type="ECO:0000256" key="4">
    <source>
        <dbReference type="PIRNR" id="PIRNR037489"/>
    </source>
</evidence>
<dbReference type="NCBIfam" id="TIGR00486">
    <property type="entry name" value="YbgI_SA1388"/>
    <property type="match status" value="1"/>
</dbReference>
<dbReference type="InterPro" id="IPR015867">
    <property type="entry name" value="N-reg_PII/ATP_PRibTrfase_C"/>
</dbReference>
<accession>A0ABZ3CLA6</accession>
<evidence type="ECO:0000256" key="3">
    <source>
        <dbReference type="ARBA" id="ARBA00022723"/>
    </source>
</evidence>
<dbReference type="InterPro" id="IPR036069">
    <property type="entry name" value="DUF34/NIF3_sf"/>
</dbReference>
<evidence type="ECO:0000256" key="1">
    <source>
        <dbReference type="ARBA" id="ARBA00006964"/>
    </source>
</evidence>
<name>A0ABZ3CLA6_9STAP</name>
<keyword evidence="6" id="KW-1185">Reference proteome</keyword>